<dbReference type="RefSeq" id="WP_009151803.1">
    <property type="nucleotide sequence ID" value="NZ_CM001439.1"/>
</dbReference>
<keyword evidence="2" id="KW-0472">Membrane</keyword>
<evidence type="ECO:0000256" key="1">
    <source>
        <dbReference type="SAM" id="MobiDB-lite"/>
    </source>
</evidence>
<evidence type="ECO:0000313" key="3">
    <source>
        <dbReference type="EMBL" id="EHR48410.1"/>
    </source>
</evidence>
<sequence>MPDTSMYLLRLARRLRPGRSPVARGSDRIEAAALVIVVLLSLLTIPVVVTHGQRSYAHNRQIAEEAMGSRYETTATLLADTPSRPRAGRGPVSENGTRAQARWTTSEGIEFTGTVPASSGMSAGSEVPIWIDTAGEVTSSPTTPQDAAGHAAATAIATWLIAVGALSAAFWLLRAGLDQHRYARWAHEWARLNTGHGPP</sequence>
<evidence type="ECO:0000313" key="4">
    <source>
        <dbReference type="Proteomes" id="UP000004926"/>
    </source>
</evidence>
<name>H5WY77_9PSEU</name>
<gene>
    <name evidence="3" type="ORF">SacmaDRAFT_0094</name>
</gene>
<protein>
    <recommendedName>
        <fullName evidence="5">Transmembrane protein</fullName>
    </recommendedName>
</protein>
<keyword evidence="2" id="KW-1133">Transmembrane helix</keyword>
<dbReference type="AlphaFoldDB" id="H5WY77"/>
<dbReference type="eggNOG" id="ENOG50340RU">
    <property type="taxonomic scope" value="Bacteria"/>
</dbReference>
<keyword evidence="4" id="KW-1185">Reference proteome</keyword>
<evidence type="ECO:0008006" key="5">
    <source>
        <dbReference type="Google" id="ProtNLM"/>
    </source>
</evidence>
<dbReference type="EMBL" id="CM001439">
    <property type="protein sequence ID" value="EHR48410.1"/>
    <property type="molecule type" value="Genomic_DNA"/>
</dbReference>
<dbReference type="HOGENOM" id="CLU_084215_2_1_11"/>
<evidence type="ECO:0000256" key="2">
    <source>
        <dbReference type="SAM" id="Phobius"/>
    </source>
</evidence>
<dbReference type="OrthoDB" id="3683281at2"/>
<dbReference type="PANTHER" id="PTHR42305:SF1">
    <property type="entry name" value="MEMBRANE PROTEIN RV1733C-RELATED"/>
    <property type="match status" value="1"/>
</dbReference>
<feature type="transmembrane region" description="Helical" evidence="2">
    <location>
        <begin position="29"/>
        <end position="49"/>
    </location>
</feature>
<dbReference type="PANTHER" id="PTHR42305">
    <property type="entry name" value="MEMBRANE PROTEIN RV1733C-RELATED"/>
    <property type="match status" value="1"/>
</dbReference>
<dbReference type="Proteomes" id="UP000004926">
    <property type="component" value="Chromosome"/>
</dbReference>
<feature type="region of interest" description="Disordered" evidence="1">
    <location>
        <begin position="81"/>
        <end position="100"/>
    </location>
</feature>
<reference evidence="3 4" key="1">
    <citation type="journal article" date="2012" name="Stand. Genomic Sci.">
        <title>Genome sequence of the ocean sediment bacterium Saccharomonospora marina type strain (XMU15(T)).</title>
        <authorList>
            <person name="Klenk H.P."/>
            <person name="Lu M."/>
            <person name="Lucas S."/>
            <person name="Lapidus A."/>
            <person name="Copeland A."/>
            <person name="Pitluck S."/>
            <person name="Goodwin L.A."/>
            <person name="Han C."/>
            <person name="Tapia R."/>
            <person name="Brambilla E.M."/>
            <person name="Potter G."/>
            <person name="Land M."/>
            <person name="Ivanova N."/>
            <person name="Rohde M."/>
            <person name="Goker M."/>
            <person name="Detter J.C."/>
            <person name="Li W.J."/>
            <person name="Kyrpides N.C."/>
            <person name="Woyke T."/>
        </authorList>
    </citation>
    <scope>NUCLEOTIDE SEQUENCE [LARGE SCALE GENOMIC DNA]</scope>
    <source>
        <strain evidence="3 4">XMU15</strain>
    </source>
</reference>
<keyword evidence="2" id="KW-0812">Transmembrane</keyword>
<organism evidence="3 4">
    <name type="scientific">Saccharomonospora marina XMU15</name>
    <dbReference type="NCBI Taxonomy" id="882083"/>
    <lineage>
        <taxon>Bacteria</taxon>
        <taxon>Bacillati</taxon>
        <taxon>Actinomycetota</taxon>
        <taxon>Actinomycetes</taxon>
        <taxon>Pseudonocardiales</taxon>
        <taxon>Pseudonocardiaceae</taxon>
        <taxon>Saccharomonospora</taxon>
    </lineage>
</organism>
<dbReference type="STRING" id="882083.SacmaDRAFT_0094"/>
<proteinExistence type="predicted"/>
<accession>H5WY77</accession>
<feature type="transmembrane region" description="Helical" evidence="2">
    <location>
        <begin position="151"/>
        <end position="173"/>
    </location>
</feature>
<dbReference type="InterPro" id="IPR039708">
    <property type="entry name" value="MT1774/Rv1733c-like"/>
</dbReference>